<comment type="caution">
    <text evidence="1">The sequence shown here is derived from an EMBL/GenBank/DDBJ whole genome shotgun (WGS) entry which is preliminary data.</text>
</comment>
<gene>
    <name evidence="1" type="ORF">CLOSYM_00021</name>
</gene>
<evidence type="ECO:0000313" key="1">
    <source>
        <dbReference type="EMBL" id="ERI80748.1"/>
    </source>
</evidence>
<accession>A0ABC9U451</accession>
<protein>
    <submittedName>
        <fullName evidence="1">Uncharacterized protein</fullName>
    </submittedName>
</protein>
<proteinExistence type="predicted"/>
<dbReference type="AlphaFoldDB" id="A0ABC9U451"/>
<dbReference type="Proteomes" id="UP000016491">
    <property type="component" value="Unassembled WGS sequence"/>
</dbReference>
<organism evidence="1 2">
    <name type="scientific">[Clostridium] symbiosum ATCC 14940</name>
    <dbReference type="NCBI Taxonomy" id="411472"/>
    <lineage>
        <taxon>Bacteria</taxon>
        <taxon>Bacillati</taxon>
        <taxon>Bacillota</taxon>
        <taxon>Clostridia</taxon>
        <taxon>Lachnospirales</taxon>
        <taxon>Lachnospiraceae</taxon>
        <taxon>Otoolea</taxon>
    </lineage>
</organism>
<dbReference type="EMBL" id="AWSU01000003">
    <property type="protein sequence ID" value="ERI80748.1"/>
    <property type="molecule type" value="Genomic_DNA"/>
</dbReference>
<name>A0ABC9U451_CLOSY</name>
<reference evidence="1 2" key="1">
    <citation type="submission" date="2013-07" db="EMBL/GenBank/DDBJ databases">
        <authorList>
            <person name="Weinstock G."/>
            <person name="Sodergren E."/>
            <person name="Wylie T."/>
            <person name="Fulton L."/>
            <person name="Fulton R."/>
            <person name="Fronick C."/>
            <person name="O'Laughlin M."/>
            <person name="Godfrey J."/>
            <person name="Miner T."/>
            <person name="Herter B."/>
            <person name="Appelbaum E."/>
            <person name="Cordes M."/>
            <person name="Lek S."/>
            <person name="Wollam A."/>
            <person name="Pepin K.H."/>
            <person name="Palsikar V.B."/>
            <person name="Mitreva M."/>
            <person name="Wilson R.K."/>
        </authorList>
    </citation>
    <scope>NUCLEOTIDE SEQUENCE [LARGE SCALE GENOMIC DNA]</scope>
    <source>
        <strain evidence="1 2">ATCC 14940</strain>
    </source>
</reference>
<sequence>MLVNTAFFPGIFLSPNRVKTARTVARPQQFVTGQTCLRIYCADRAKR</sequence>
<evidence type="ECO:0000313" key="2">
    <source>
        <dbReference type="Proteomes" id="UP000016491"/>
    </source>
</evidence>